<dbReference type="RefSeq" id="WP_053545959.1">
    <property type="nucleotide sequence ID" value="NZ_CP009220.1"/>
</dbReference>
<dbReference type="KEGG" id="cdx:CDES_13840"/>
<dbReference type="AlphaFoldDB" id="A0A0M3QAD1"/>
<dbReference type="InterPro" id="IPR050415">
    <property type="entry name" value="MRET"/>
</dbReference>
<organism evidence="9 10">
    <name type="scientific">Corynebacterium deserti GIMN1.010</name>
    <dbReference type="NCBI Taxonomy" id="931089"/>
    <lineage>
        <taxon>Bacteria</taxon>
        <taxon>Bacillati</taxon>
        <taxon>Actinomycetota</taxon>
        <taxon>Actinomycetes</taxon>
        <taxon>Mycobacteriales</taxon>
        <taxon>Corynebacteriaceae</taxon>
        <taxon>Corynebacterium</taxon>
    </lineage>
</organism>
<reference evidence="9 10" key="1">
    <citation type="submission" date="2014-08" db="EMBL/GenBank/DDBJ databases">
        <title>Complete genome sequence of Corynebacterium deserti GIMN1.010 (=DSM 45689), isolated from desert sand in western China.</title>
        <authorList>
            <person name="Ruckert C."/>
            <person name="Albersmeier A."/>
            <person name="Kalinowski J."/>
        </authorList>
    </citation>
    <scope>NUCLEOTIDE SEQUENCE [LARGE SCALE GENOMIC DNA]</scope>
    <source>
        <strain evidence="9 10">GIMN1.010</strain>
    </source>
</reference>
<feature type="region of interest" description="Disordered" evidence="7">
    <location>
        <begin position="279"/>
        <end position="300"/>
    </location>
</feature>
<dbReference type="SUPFAM" id="SSF63380">
    <property type="entry name" value="Riboflavin synthase domain-like"/>
    <property type="match status" value="1"/>
</dbReference>
<evidence type="ECO:0000256" key="2">
    <source>
        <dbReference type="ARBA" id="ARBA00022630"/>
    </source>
</evidence>
<accession>A0A0M3QAD1</accession>
<dbReference type="GO" id="GO:0016491">
    <property type="term" value="F:oxidoreductase activity"/>
    <property type="evidence" value="ECO:0007669"/>
    <property type="project" value="InterPro"/>
</dbReference>
<evidence type="ECO:0000256" key="7">
    <source>
        <dbReference type="SAM" id="MobiDB-lite"/>
    </source>
</evidence>
<keyword evidence="6" id="KW-0411">Iron-sulfur</keyword>
<protein>
    <submittedName>
        <fullName evidence="9">Cytochrome P450 family protein</fullName>
    </submittedName>
</protein>
<evidence type="ECO:0000259" key="8">
    <source>
        <dbReference type="PROSITE" id="PS51384"/>
    </source>
</evidence>
<dbReference type="PANTHER" id="PTHR47354:SF1">
    <property type="entry name" value="CARNITINE MONOOXYGENASE REDUCTASE SUBUNIT"/>
    <property type="match status" value="1"/>
</dbReference>
<gene>
    <name evidence="9" type="ORF">CDES_13840</name>
</gene>
<dbReference type="CDD" id="cd06185">
    <property type="entry name" value="PDR_like"/>
    <property type="match status" value="1"/>
</dbReference>
<dbReference type="Gene3D" id="2.40.30.10">
    <property type="entry name" value="Translation factors"/>
    <property type="match status" value="1"/>
</dbReference>
<dbReference type="Proteomes" id="UP000068067">
    <property type="component" value="Chromosome"/>
</dbReference>
<evidence type="ECO:0000256" key="4">
    <source>
        <dbReference type="ARBA" id="ARBA00022723"/>
    </source>
</evidence>
<evidence type="ECO:0000313" key="9">
    <source>
        <dbReference type="EMBL" id="ALC07093.1"/>
    </source>
</evidence>
<evidence type="ECO:0000313" key="10">
    <source>
        <dbReference type="Proteomes" id="UP000068067"/>
    </source>
</evidence>
<comment type="cofactor">
    <cofactor evidence="1">
        <name>FAD</name>
        <dbReference type="ChEBI" id="CHEBI:57692"/>
    </cofactor>
</comment>
<keyword evidence="10" id="KW-1185">Reference proteome</keyword>
<evidence type="ECO:0000256" key="6">
    <source>
        <dbReference type="ARBA" id="ARBA00023014"/>
    </source>
</evidence>
<sequence length="300" mass="33369">MQVSTSLKVLFARLPFITVDDLDSLDFVRMALMLARRSLNVHWELADIERSTQITMRTLDLKVTKRVEDSDGIISLTLVHPDGRELPKWKPGAHIDLHVGEFNHQYSLSSDCEDRSCYRVGVLREPAGRGDSAAVHDLLVDDSAITDSEHYLSIPGGIGITPILATIKEAERTTKDWALLCGGRSRNSMAFLKELESYGDRAKLVPQDELGHLDLDSALAEVEHVTLIYYCAREGLLQAVEAKSAHWPKGSLRLKRFTPKVIERTGDDQPFEVEFTESDKTVTMGATSPSSIPPRVKAST</sequence>
<dbReference type="SUPFAM" id="SSF52343">
    <property type="entry name" value="Ferredoxin reductase-like, C-terminal NADP-linked domain"/>
    <property type="match status" value="1"/>
</dbReference>
<keyword evidence="5" id="KW-0408">Iron</keyword>
<evidence type="ECO:0000256" key="3">
    <source>
        <dbReference type="ARBA" id="ARBA00022714"/>
    </source>
</evidence>
<dbReference type="PANTHER" id="PTHR47354">
    <property type="entry name" value="NADH OXIDOREDUCTASE HCR"/>
    <property type="match status" value="1"/>
</dbReference>
<dbReference type="GO" id="GO:0046872">
    <property type="term" value="F:metal ion binding"/>
    <property type="evidence" value="ECO:0007669"/>
    <property type="project" value="UniProtKB-KW"/>
</dbReference>
<proteinExistence type="predicted"/>
<dbReference type="InterPro" id="IPR039261">
    <property type="entry name" value="FNR_nucleotide-bd"/>
</dbReference>
<dbReference type="STRING" id="931089.CDES_13840"/>
<feature type="domain" description="FAD-binding FR-type" evidence="8">
    <location>
        <begin position="56"/>
        <end position="162"/>
    </location>
</feature>
<dbReference type="InterPro" id="IPR017938">
    <property type="entry name" value="Riboflavin_synthase-like_b-brl"/>
</dbReference>
<dbReference type="Gene3D" id="3.40.50.80">
    <property type="entry name" value="Nucleotide-binding domain of ferredoxin-NADP reductase (FNR) module"/>
    <property type="match status" value="1"/>
</dbReference>
<name>A0A0M3QAD1_9CORY</name>
<dbReference type="EMBL" id="CP009220">
    <property type="protein sequence ID" value="ALC07093.1"/>
    <property type="molecule type" value="Genomic_DNA"/>
</dbReference>
<dbReference type="InterPro" id="IPR017927">
    <property type="entry name" value="FAD-bd_FR_type"/>
</dbReference>
<keyword evidence="4" id="KW-0479">Metal-binding</keyword>
<evidence type="ECO:0000256" key="1">
    <source>
        <dbReference type="ARBA" id="ARBA00001974"/>
    </source>
</evidence>
<evidence type="ECO:0000256" key="5">
    <source>
        <dbReference type="ARBA" id="ARBA00023004"/>
    </source>
</evidence>
<keyword evidence="2" id="KW-0285">Flavoprotein</keyword>
<dbReference type="GO" id="GO:0051537">
    <property type="term" value="F:2 iron, 2 sulfur cluster binding"/>
    <property type="evidence" value="ECO:0007669"/>
    <property type="project" value="UniProtKB-KW"/>
</dbReference>
<keyword evidence="3" id="KW-0001">2Fe-2S</keyword>
<dbReference type="PROSITE" id="PS51384">
    <property type="entry name" value="FAD_FR"/>
    <property type="match status" value="1"/>
</dbReference>
<dbReference type="PATRIC" id="fig|931089.4.peg.2798"/>